<feature type="region of interest" description="Disordered" evidence="1">
    <location>
        <begin position="136"/>
        <end position="160"/>
    </location>
</feature>
<evidence type="ECO:0000313" key="2">
    <source>
        <dbReference type="EMBL" id="KAH7943928.1"/>
    </source>
</evidence>
<evidence type="ECO:0000313" key="3">
    <source>
        <dbReference type="Proteomes" id="UP000821837"/>
    </source>
</evidence>
<dbReference type="Proteomes" id="UP000821837">
    <property type="component" value="Unassembled WGS sequence"/>
</dbReference>
<feature type="compositionally biased region" description="Polar residues" evidence="1">
    <location>
        <begin position="136"/>
        <end position="148"/>
    </location>
</feature>
<feature type="region of interest" description="Disordered" evidence="1">
    <location>
        <begin position="54"/>
        <end position="101"/>
    </location>
</feature>
<reference evidence="2" key="2">
    <citation type="submission" date="2021-09" db="EMBL/GenBank/DDBJ databases">
        <authorList>
            <person name="Jia N."/>
            <person name="Wang J."/>
            <person name="Shi W."/>
            <person name="Du L."/>
            <person name="Sun Y."/>
            <person name="Zhan W."/>
            <person name="Jiang J."/>
            <person name="Wang Q."/>
            <person name="Zhang B."/>
            <person name="Ji P."/>
            <person name="Sakyi L.B."/>
            <person name="Cui X."/>
            <person name="Yuan T."/>
            <person name="Jiang B."/>
            <person name="Yang W."/>
            <person name="Lam T.T.-Y."/>
            <person name="Chang Q."/>
            <person name="Ding S."/>
            <person name="Wang X."/>
            <person name="Zhu J."/>
            <person name="Ruan X."/>
            <person name="Zhao L."/>
            <person name="Wei J."/>
            <person name="Que T."/>
            <person name="Du C."/>
            <person name="Cheng J."/>
            <person name="Dai P."/>
            <person name="Han X."/>
            <person name="Huang E."/>
            <person name="Gao Y."/>
            <person name="Liu J."/>
            <person name="Shao H."/>
            <person name="Ye R."/>
            <person name="Li L."/>
            <person name="Wei W."/>
            <person name="Wang X."/>
            <person name="Wang C."/>
            <person name="Huo Q."/>
            <person name="Li W."/>
            <person name="Guo W."/>
            <person name="Chen H."/>
            <person name="Chen S."/>
            <person name="Zhou L."/>
            <person name="Zhou L."/>
            <person name="Ni X."/>
            <person name="Tian J."/>
            <person name="Zhou Y."/>
            <person name="Sheng Y."/>
            <person name="Liu T."/>
            <person name="Pan Y."/>
            <person name="Xia L."/>
            <person name="Li J."/>
            <person name="Zhao F."/>
            <person name="Cao W."/>
        </authorList>
    </citation>
    <scope>NUCLEOTIDE SEQUENCE</scope>
    <source>
        <strain evidence="2">Rsan-2018</strain>
        <tissue evidence="2">Larvae</tissue>
    </source>
</reference>
<protein>
    <submittedName>
        <fullName evidence="2">Uncharacterized protein</fullName>
    </submittedName>
</protein>
<sequence length="177" mass="19099">MHAVLLQALPVELHHLAAATTSSPRLYDDLRAAVLASYGEKYRPLPGSREFQVSPLSQRAVPASPQPPLDHDDTSLLTTPSTSVPATGASIPVPDHQDKVEDASTSSDLFNTRCTFWTASDHGPSCVPTMCMCSPPSTVHDTSDTSGSPAAISPHSPERAIDMDIVTPRQLRRHRQR</sequence>
<organism evidence="2 3">
    <name type="scientific">Rhipicephalus sanguineus</name>
    <name type="common">Brown dog tick</name>
    <name type="synonym">Ixodes sanguineus</name>
    <dbReference type="NCBI Taxonomy" id="34632"/>
    <lineage>
        <taxon>Eukaryota</taxon>
        <taxon>Metazoa</taxon>
        <taxon>Ecdysozoa</taxon>
        <taxon>Arthropoda</taxon>
        <taxon>Chelicerata</taxon>
        <taxon>Arachnida</taxon>
        <taxon>Acari</taxon>
        <taxon>Parasitiformes</taxon>
        <taxon>Ixodida</taxon>
        <taxon>Ixodoidea</taxon>
        <taxon>Ixodidae</taxon>
        <taxon>Rhipicephalinae</taxon>
        <taxon>Rhipicephalus</taxon>
        <taxon>Rhipicephalus</taxon>
    </lineage>
</organism>
<comment type="caution">
    <text evidence="2">The sequence shown here is derived from an EMBL/GenBank/DDBJ whole genome shotgun (WGS) entry which is preliminary data.</text>
</comment>
<evidence type="ECO:0000256" key="1">
    <source>
        <dbReference type="SAM" id="MobiDB-lite"/>
    </source>
</evidence>
<gene>
    <name evidence="2" type="ORF">HPB52_013218</name>
</gene>
<keyword evidence="3" id="KW-1185">Reference proteome</keyword>
<name>A0A9D4SST7_RHISA</name>
<proteinExistence type="predicted"/>
<accession>A0A9D4SST7</accession>
<dbReference type="AlphaFoldDB" id="A0A9D4SST7"/>
<dbReference type="EMBL" id="JABSTV010001253">
    <property type="protein sequence ID" value="KAH7943928.1"/>
    <property type="molecule type" value="Genomic_DNA"/>
</dbReference>
<reference evidence="2" key="1">
    <citation type="journal article" date="2020" name="Cell">
        <title>Large-Scale Comparative Analyses of Tick Genomes Elucidate Their Genetic Diversity and Vector Capacities.</title>
        <authorList>
            <consortium name="Tick Genome and Microbiome Consortium (TIGMIC)"/>
            <person name="Jia N."/>
            <person name="Wang J."/>
            <person name="Shi W."/>
            <person name="Du L."/>
            <person name="Sun Y."/>
            <person name="Zhan W."/>
            <person name="Jiang J.F."/>
            <person name="Wang Q."/>
            <person name="Zhang B."/>
            <person name="Ji P."/>
            <person name="Bell-Sakyi L."/>
            <person name="Cui X.M."/>
            <person name="Yuan T.T."/>
            <person name="Jiang B.G."/>
            <person name="Yang W.F."/>
            <person name="Lam T.T."/>
            <person name="Chang Q.C."/>
            <person name="Ding S.J."/>
            <person name="Wang X.J."/>
            <person name="Zhu J.G."/>
            <person name="Ruan X.D."/>
            <person name="Zhao L."/>
            <person name="Wei J.T."/>
            <person name="Ye R.Z."/>
            <person name="Que T.C."/>
            <person name="Du C.H."/>
            <person name="Zhou Y.H."/>
            <person name="Cheng J.X."/>
            <person name="Dai P.F."/>
            <person name="Guo W.B."/>
            <person name="Han X.H."/>
            <person name="Huang E.J."/>
            <person name="Li L.F."/>
            <person name="Wei W."/>
            <person name="Gao Y.C."/>
            <person name="Liu J.Z."/>
            <person name="Shao H.Z."/>
            <person name="Wang X."/>
            <person name="Wang C.C."/>
            <person name="Yang T.C."/>
            <person name="Huo Q.B."/>
            <person name="Li W."/>
            <person name="Chen H.Y."/>
            <person name="Chen S.E."/>
            <person name="Zhou L.G."/>
            <person name="Ni X.B."/>
            <person name="Tian J.H."/>
            <person name="Sheng Y."/>
            <person name="Liu T."/>
            <person name="Pan Y.S."/>
            <person name="Xia L.Y."/>
            <person name="Li J."/>
            <person name="Zhao F."/>
            <person name="Cao W.C."/>
        </authorList>
    </citation>
    <scope>NUCLEOTIDE SEQUENCE</scope>
    <source>
        <strain evidence="2">Rsan-2018</strain>
    </source>
</reference>